<dbReference type="PANTHER" id="PTHR31479">
    <property type="entry name" value="ALPHA/BETA-HYDROLASES SUPERFAMILY PROTEIN"/>
    <property type="match status" value="1"/>
</dbReference>
<proteinExistence type="predicted"/>
<dbReference type="EMBL" id="CAMGYJ010000009">
    <property type="protein sequence ID" value="CAI0541440.1"/>
    <property type="molecule type" value="Genomic_DNA"/>
</dbReference>
<organism evidence="1 2">
    <name type="scientific">Linum tenue</name>
    <dbReference type="NCBI Taxonomy" id="586396"/>
    <lineage>
        <taxon>Eukaryota</taxon>
        <taxon>Viridiplantae</taxon>
        <taxon>Streptophyta</taxon>
        <taxon>Embryophyta</taxon>
        <taxon>Tracheophyta</taxon>
        <taxon>Spermatophyta</taxon>
        <taxon>Magnoliopsida</taxon>
        <taxon>eudicotyledons</taxon>
        <taxon>Gunneridae</taxon>
        <taxon>Pentapetalae</taxon>
        <taxon>rosids</taxon>
        <taxon>fabids</taxon>
        <taxon>Malpighiales</taxon>
        <taxon>Linaceae</taxon>
        <taxon>Linum</taxon>
    </lineage>
</organism>
<reference evidence="1" key="1">
    <citation type="submission" date="2022-08" db="EMBL/GenBank/DDBJ databases">
        <authorList>
            <person name="Gutierrez-Valencia J."/>
        </authorList>
    </citation>
    <scope>NUCLEOTIDE SEQUENCE</scope>
</reference>
<gene>
    <name evidence="1" type="ORF">LITE_LOCUS42099</name>
</gene>
<dbReference type="AlphaFoldDB" id="A0AAV0Q8G6"/>
<dbReference type="Proteomes" id="UP001154282">
    <property type="component" value="Unassembled WGS sequence"/>
</dbReference>
<sequence length="381" mass="42395">MGGKEEGNKEEPSSVLSKREVFDISGPLHLTQIDWTNLDHRRSVAASLVQGVCVLERDRQQKRYGPEAQATPWWTFFDFQLVNLLLDDNDKSIFGAIFEYKKSTTNPATTIPDPPPDGGNKNRQISGALVPPGFHQHAPIYTIAFRGTLNKRDSISRDIELDLLCIRHKLHKSSRFRVAVQAVHDLIAIVGSDNLWLAGHSLGSAIAILAGKKLAKGGTFIETYLFNPPFLSAPIERINNKTLKQGIRFTSGVVKAGLAATTETQDRKTRKESEFAVLATWMPYMFLNPSDHICAGYIGYFEHRRRMEERGAGKIERIALSNSVAGLLSGSYSEPLHLVPSAYLTVNSSNLASFKKAHGIHQWWNPDNCFCSAAFKFVNNT</sequence>
<dbReference type="Gene3D" id="3.40.50.1820">
    <property type="entry name" value="alpha/beta hydrolase"/>
    <property type="match status" value="1"/>
</dbReference>
<dbReference type="PANTHER" id="PTHR31479:SF31">
    <property type="entry name" value="ALPHA_BETA-HYDROLASES SUPERFAMILY PROTEIN"/>
    <property type="match status" value="1"/>
</dbReference>
<accession>A0AAV0Q8G6</accession>
<evidence type="ECO:0000313" key="1">
    <source>
        <dbReference type="EMBL" id="CAI0541440.1"/>
    </source>
</evidence>
<name>A0AAV0Q8G6_9ROSI</name>
<comment type="caution">
    <text evidence="1">The sequence shown here is derived from an EMBL/GenBank/DDBJ whole genome shotgun (WGS) entry which is preliminary data.</text>
</comment>
<dbReference type="InterPro" id="IPR029058">
    <property type="entry name" value="AB_hydrolase_fold"/>
</dbReference>
<evidence type="ECO:0000313" key="2">
    <source>
        <dbReference type="Proteomes" id="UP001154282"/>
    </source>
</evidence>
<protein>
    <submittedName>
        <fullName evidence="1">Uncharacterized protein</fullName>
    </submittedName>
</protein>
<dbReference type="SUPFAM" id="SSF53474">
    <property type="entry name" value="alpha/beta-Hydrolases"/>
    <property type="match status" value="1"/>
</dbReference>
<keyword evidence="2" id="KW-1185">Reference proteome</keyword>